<dbReference type="InterPro" id="IPR024088">
    <property type="entry name" value="Tyr-tRNA-ligase_bac-type"/>
</dbReference>
<dbReference type="PROSITE" id="PS00178">
    <property type="entry name" value="AA_TRNA_LIGASE_I"/>
    <property type="match status" value="1"/>
</dbReference>
<dbReference type="EC" id="6.1.1.1" evidence="9"/>
<dbReference type="SMART" id="SM00363">
    <property type="entry name" value="S4"/>
    <property type="match status" value="1"/>
</dbReference>
<dbReference type="GO" id="GO:0003723">
    <property type="term" value="F:RNA binding"/>
    <property type="evidence" value="ECO:0007669"/>
    <property type="project" value="UniProtKB-KW"/>
</dbReference>
<feature type="compositionally biased region" description="Basic and acidic residues" evidence="10">
    <location>
        <begin position="634"/>
        <end position="643"/>
    </location>
</feature>
<evidence type="ECO:0000256" key="4">
    <source>
        <dbReference type="ARBA" id="ARBA00022840"/>
    </source>
</evidence>
<dbReference type="InterPro" id="IPR036986">
    <property type="entry name" value="S4_RNA-bd_sf"/>
</dbReference>
<evidence type="ECO:0000313" key="13">
    <source>
        <dbReference type="Proteomes" id="UP001316803"/>
    </source>
</evidence>
<dbReference type="AlphaFoldDB" id="A0AAN8I2G8"/>
<dbReference type="InterPro" id="IPR001412">
    <property type="entry name" value="aa-tRNA-synth_I_CS"/>
</dbReference>
<evidence type="ECO:0000256" key="10">
    <source>
        <dbReference type="SAM" id="MobiDB-lite"/>
    </source>
</evidence>
<evidence type="ECO:0000256" key="6">
    <source>
        <dbReference type="ARBA" id="ARBA00023146"/>
    </source>
</evidence>
<keyword evidence="2 9" id="KW-0436">Ligase</keyword>
<sequence>MSTAQHLSKAIRRRPLICSDCRRWLLETSAQHQRRTITHNHIRKIQIAEQEWKERKDAIAAGQAKSILDKLEERGLVNQVVGTREALNRALVESRVGVYCGVDPTAASLHVGHLVPFMALGWMYIHGYSSTFLLGGFTASIGDPTDRLQAREEKSKKERKENALTMFEQLKRLSNNIEKYADRKGYHREWAWRRSVKNNTEWWQKVTVGEFLKRLGKYVRIGPMLGRDSVKNRMQNGDGMSYAEFTYPLIQGWDWWHLFQGGTQLQIGGADQYGNILAGADAVKAMIQDDTAFQLKYKADRQGINASGDPMGFTVPLLTTASGEKFGKSAGNAVWLDPQVMSSFDLYQFFLRSSDADVEKYMKLLTFMSMEEIRGTMNEHRLDESKRVAQHKLASEFVELAHGLPSAQRAEAEHRRTFSNSLTVEDIKAQTREMDTGKSDIRPDDFHPSLNKRAQPLTQDASYDLKLQLPRSVVWQQPMSRILWSAGLAASRSEAQRLINNKGVYIAGQVGKDSEYVPVEGQISYVPVKDPKWSATEPLIIDGELLILRTGKWKKKFIRIVSDEEYEASGLTCPGWKDETENPADPVVKADLAGEEKYRKEGQEKARSSDQKRHAYQRKVNKGFGAVTGARMGQRRDTQQSRM</sequence>
<feature type="compositionally biased region" description="Basic and acidic residues" evidence="10">
    <location>
        <begin position="433"/>
        <end position="447"/>
    </location>
</feature>
<keyword evidence="6 9" id="KW-0030">Aminoacyl-tRNA synthetase</keyword>
<comment type="catalytic activity">
    <reaction evidence="7 9">
        <text>tRNA(Tyr) + L-tyrosine + ATP = L-tyrosyl-tRNA(Tyr) + AMP + diphosphate + H(+)</text>
        <dbReference type="Rhea" id="RHEA:10220"/>
        <dbReference type="Rhea" id="RHEA-COMP:9706"/>
        <dbReference type="Rhea" id="RHEA-COMP:9707"/>
        <dbReference type="ChEBI" id="CHEBI:15378"/>
        <dbReference type="ChEBI" id="CHEBI:30616"/>
        <dbReference type="ChEBI" id="CHEBI:33019"/>
        <dbReference type="ChEBI" id="CHEBI:58315"/>
        <dbReference type="ChEBI" id="CHEBI:78442"/>
        <dbReference type="ChEBI" id="CHEBI:78536"/>
        <dbReference type="ChEBI" id="CHEBI:456215"/>
        <dbReference type="EC" id="6.1.1.1"/>
    </reaction>
</comment>
<dbReference type="Pfam" id="PF00579">
    <property type="entry name" value="tRNA-synt_1b"/>
    <property type="match status" value="1"/>
</dbReference>
<dbReference type="InterPro" id="IPR002942">
    <property type="entry name" value="S4_RNA-bd"/>
</dbReference>
<evidence type="ECO:0000256" key="9">
    <source>
        <dbReference type="RuleBase" id="RU361234"/>
    </source>
</evidence>
<reference evidence="12 13" key="1">
    <citation type="submission" date="2022-12" db="EMBL/GenBank/DDBJ databases">
        <title>Genomic features and morphological characterization of a novel Knufia sp. strain isolated from spacecraft assembly facility.</title>
        <authorList>
            <person name="Teixeira M."/>
            <person name="Chander A.M."/>
            <person name="Stajich J.E."/>
            <person name="Venkateswaran K."/>
        </authorList>
    </citation>
    <scope>NUCLEOTIDE SEQUENCE [LARGE SCALE GENOMIC DNA]</scope>
    <source>
        <strain evidence="12 13">FJI-L2-BK-P2</strain>
    </source>
</reference>
<dbReference type="GO" id="GO:0005524">
    <property type="term" value="F:ATP binding"/>
    <property type="evidence" value="ECO:0007669"/>
    <property type="project" value="UniProtKB-KW"/>
</dbReference>
<feature type="compositionally biased region" description="Basic and acidic residues" evidence="10">
    <location>
        <begin position="593"/>
        <end position="613"/>
    </location>
</feature>
<dbReference type="GO" id="GO:0005739">
    <property type="term" value="C:mitochondrion"/>
    <property type="evidence" value="ECO:0007669"/>
    <property type="project" value="TreeGrafter"/>
</dbReference>
<dbReference type="FunFam" id="1.10.240.10:FF:000001">
    <property type="entry name" value="Tyrosine--tRNA ligase"/>
    <property type="match status" value="1"/>
</dbReference>
<dbReference type="EMBL" id="JAKLMC020000044">
    <property type="protein sequence ID" value="KAK5948664.1"/>
    <property type="molecule type" value="Genomic_DNA"/>
</dbReference>
<dbReference type="Gene3D" id="1.10.240.10">
    <property type="entry name" value="Tyrosyl-Transfer RNA Synthetase"/>
    <property type="match status" value="1"/>
</dbReference>
<dbReference type="GO" id="GO:0004831">
    <property type="term" value="F:tyrosine-tRNA ligase activity"/>
    <property type="evidence" value="ECO:0007669"/>
    <property type="project" value="UniProtKB-EC"/>
</dbReference>
<feature type="region of interest" description="Disordered" evidence="10">
    <location>
        <begin position="593"/>
        <end position="643"/>
    </location>
</feature>
<comment type="caution">
    <text evidence="12">The sequence shown here is derived from an EMBL/GenBank/DDBJ whole genome shotgun (WGS) entry which is preliminary data.</text>
</comment>
<dbReference type="Proteomes" id="UP001316803">
    <property type="component" value="Unassembled WGS sequence"/>
</dbReference>
<organism evidence="12 13">
    <name type="scientific">Knufia fluminis</name>
    <dbReference type="NCBI Taxonomy" id="191047"/>
    <lineage>
        <taxon>Eukaryota</taxon>
        <taxon>Fungi</taxon>
        <taxon>Dikarya</taxon>
        <taxon>Ascomycota</taxon>
        <taxon>Pezizomycotina</taxon>
        <taxon>Eurotiomycetes</taxon>
        <taxon>Chaetothyriomycetidae</taxon>
        <taxon>Chaetothyriales</taxon>
        <taxon>Trichomeriaceae</taxon>
        <taxon>Knufia</taxon>
    </lineage>
</organism>
<accession>A0AAN8I2G8</accession>
<evidence type="ECO:0000256" key="7">
    <source>
        <dbReference type="ARBA" id="ARBA00048248"/>
    </source>
</evidence>
<feature type="domain" description="RNA-binding S4" evidence="11">
    <location>
        <begin position="477"/>
        <end position="534"/>
    </location>
</feature>
<dbReference type="InterPro" id="IPR032005">
    <property type="entry name" value="TyrRSs_C"/>
</dbReference>
<dbReference type="Pfam" id="PF16714">
    <property type="entry name" value="TyrRSs_C"/>
    <property type="match status" value="1"/>
</dbReference>
<evidence type="ECO:0000256" key="5">
    <source>
        <dbReference type="ARBA" id="ARBA00022917"/>
    </source>
</evidence>
<dbReference type="CDD" id="cd00805">
    <property type="entry name" value="TyrRS_core"/>
    <property type="match status" value="1"/>
</dbReference>
<evidence type="ECO:0000256" key="8">
    <source>
        <dbReference type="PROSITE-ProRule" id="PRU00182"/>
    </source>
</evidence>
<dbReference type="GO" id="GO:0005829">
    <property type="term" value="C:cytosol"/>
    <property type="evidence" value="ECO:0007669"/>
    <property type="project" value="TreeGrafter"/>
</dbReference>
<dbReference type="InterPro" id="IPR002305">
    <property type="entry name" value="aa-tRNA-synth_Ic"/>
</dbReference>
<evidence type="ECO:0000256" key="1">
    <source>
        <dbReference type="ARBA" id="ARBA00005594"/>
    </source>
</evidence>
<gene>
    <name evidence="12" type="primary">MSY1</name>
    <name evidence="12" type="ORF">OHC33_010267</name>
</gene>
<dbReference type="Gene3D" id="3.10.290.10">
    <property type="entry name" value="RNA-binding S4 domain"/>
    <property type="match status" value="1"/>
</dbReference>
<dbReference type="PANTHER" id="PTHR11766:SF0">
    <property type="entry name" value="TYROSINE--TRNA LIGASE, MITOCHONDRIAL"/>
    <property type="match status" value="1"/>
</dbReference>
<proteinExistence type="inferred from homology"/>
<dbReference type="InterPro" id="IPR014729">
    <property type="entry name" value="Rossmann-like_a/b/a_fold"/>
</dbReference>
<evidence type="ECO:0000259" key="11">
    <source>
        <dbReference type="SMART" id="SM00363"/>
    </source>
</evidence>
<dbReference type="SUPFAM" id="SSF55174">
    <property type="entry name" value="Alpha-L RNA-binding motif"/>
    <property type="match status" value="1"/>
</dbReference>
<evidence type="ECO:0000256" key="3">
    <source>
        <dbReference type="ARBA" id="ARBA00022741"/>
    </source>
</evidence>
<keyword evidence="3 9" id="KW-0547">Nucleotide-binding</keyword>
<evidence type="ECO:0000256" key="2">
    <source>
        <dbReference type="ARBA" id="ARBA00022598"/>
    </source>
</evidence>
<dbReference type="PROSITE" id="PS50889">
    <property type="entry name" value="S4"/>
    <property type="match status" value="1"/>
</dbReference>
<keyword evidence="4 9" id="KW-0067">ATP-binding</keyword>
<dbReference type="PRINTS" id="PR01040">
    <property type="entry name" value="TRNASYNTHTYR"/>
</dbReference>
<protein>
    <recommendedName>
        <fullName evidence="9">Tyrosine--tRNA ligase</fullName>
        <ecNumber evidence="9">6.1.1.1</ecNumber>
    </recommendedName>
    <alternativeName>
        <fullName evidence="9">Tyrosyl-tRNA synthetase</fullName>
    </alternativeName>
</protein>
<keyword evidence="13" id="KW-1185">Reference proteome</keyword>
<dbReference type="CDD" id="cd00165">
    <property type="entry name" value="S4"/>
    <property type="match status" value="1"/>
</dbReference>
<name>A0AAN8I2G8_9EURO</name>
<evidence type="ECO:0000313" key="12">
    <source>
        <dbReference type="EMBL" id="KAK5948664.1"/>
    </source>
</evidence>
<dbReference type="GO" id="GO:0006437">
    <property type="term" value="P:tyrosyl-tRNA aminoacylation"/>
    <property type="evidence" value="ECO:0007669"/>
    <property type="project" value="InterPro"/>
</dbReference>
<comment type="similarity">
    <text evidence="1 9">Belongs to the class-I aminoacyl-tRNA synthetase family.</text>
</comment>
<feature type="region of interest" description="Disordered" evidence="10">
    <location>
        <begin position="433"/>
        <end position="452"/>
    </location>
</feature>
<keyword evidence="8" id="KW-0694">RNA-binding</keyword>
<dbReference type="PANTHER" id="PTHR11766">
    <property type="entry name" value="TYROSYL-TRNA SYNTHETASE"/>
    <property type="match status" value="1"/>
</dbReference>
<dbReference type="SUPFAM" id="SSF52374">
    <property type="entry name" value="Nucleotidylyl transferase"/>
    <property type="match status" value="1"/>
</dbReference>
<keyword evidence="5 9" id="KW-0648">Protein biosynthesis</keyword>
<dbReference type="FunFam" id="3.40.50.620:FF:000227">
    <property type="entry name" value="Tyrosine--tRNA ligase"/>
    <property type="match status" value="1"/>
</dbReference>
<dbReference type="InterPro" id="IPR002307">
    <property type="entry name" value="Tyr-tRNA-ligase"/>
</dbReference>
<dbReference type="Gene3D" id="3.40.50.620">
    <property type="entry name" value="HUPs"/>
    <property type="match status" value="1"/>
</dbReference>
<dbReference type="NCBIfam" id="TIGR00234">
    <property type="entry name" value="tyrS"/>
    <property type="match status" value="1"/>
</dbReference>